<dbReference type="EMBL" id="CP016591">
    <property type="protein sequence ID" value="ANY20751.1"/>
    <property type="molecule type" value="Genomic_DNA"/>
</dbReference>
<dbReference type="RefSeq" id="WP_157096720.1">
    <property type="nucleotide sequence ID" value="NZ_CP016591.1"/>
</dbReference>
<dbReference type="KEGG" id="ado:A6F68_02251"/>
<sequence>MKKIVLIASIAALAACSQQAEEAPAPAETAVAEAPAPAAEPVMGTYQVKYADGSMGEVTMNADGTWMGKDGKGVENKGTYVAKDGKTCFDPEGDAPEMCWKDEAPGADGTFTSTADDGTVVTVTPPAPAEATT</sequence>
<evidence type="ECO:0000256" key="2">
    <source>
        <dbReference type="SAM" id="SignalP"/>
    </source>
</evidence>
<protein>
    <submittedName>
        <fullName evidence="3">Uncharacterized protein</fullName>
    </submittedName>
</protein>
<name>A0A1B2AF68_9SPHN</name>
<feature type="chain" id="PRO_5008534189" evidence="2">
    <location>
        <begin position="21"/>
        <end position="133"/>
    </location>
</feature>
<keyword evidence="2" id="KW-0732">Signal</keyword>
<evidence type="ECO:0000313" key="3">
    <source>
        <dbReference type="EMBL" id="ANY20751.1"/>
    </source>
</evidence>
<dbReference type="STRING" id="692370.A6F68_02251"/>
<dbReference type="AlphaFoldDB" id="A0A1B2AF68"/>
<proteinExistence type="predicted"/>
<keyword evidence="4" id="KW-1185">Reference proteome</keyword>
<accession>A0A1B2AF68</accession>
<feature type="region of interest" description="Disordered" evidence="1">
    <location>
        <begin position="104"/>
        <end position="133"/>
    </location>
</feature>
<dbReference type="OrthoDB" id="7450772at2"/>
<evidence type="ECO:0000313" key="4">
    <source>
        <dbReference type="Proteomes" id="UP000092932"/>
    </source>
</evidence>
<evidence type="ECO:0000256" key="1">
    <source>
        <dbReference type="SAM" id="MobiDB-lite"/>
    </source>
</evidence>
<feature type="signal peptide" evidence="2">
    <location>
        <begin position="1"/>
        <end position="20"/>
    </location>
</feature>
<dbReference type="Proteomes" id="UP000092932">
    <property type="component" value="Chromosome"/>
</dbReference>
<dbReference type="PROSITE" id="PS51257">
    <property type="entry name" value="PROKAR_LIPOPROTEIN"/>
    <property type="match status" value="1"/>
</dbReference>
<feature type="compositionally biased region" description="Low complexity" evidence="1">
    <location>
        <begin position="119"/>
        <end position="133"/>
    </location>
</feature>
<organism evidence="3 4">
    <name type="scientific">Tsuneonella dongtanensis</name>
    <dbReference type="NCBI Taxonomy" id="692370"/>
    <lineage>
        <taxon>Bacteria</taxon>
        <taxon>Pseudomonadati</taxon>
        <taxon>Pseudomonadota</taxon>
        <taxon>Alphaproteobacteria</taxon>
        <taxon>Sphingomonadales</taxon>
        <taxon>Erythrobacteraceae</taxon>
        <taxon>Tsuneonella</taxon>
    </lineage>
</organism>
<reference evidence="3 4" key="1">
    <citation type="submission" date="2016-07" db="EMBL/GenBank/DDBJ databases">
        <title>Complete genome sequence of Altererythrobacter dongtanensis KCTC 22672, a type strain with esterase isolated from tidal flat.</title>
        <authorList>
            <person name="Cheng H."/>
            <person name="Wu Y.-H."/>
            <person name="Zhou P."/>
            <person name="Huo Y.-Y."/>
            <person name="Wang C.-S."/>
            <person name="Xu X.-W."/>
        </authorList>
    </citation>
    <scope>NUCLEOTIDE SEQUENCE [LARGE SCALE GENOMIC DNA]</scope>
    <source>
        <strain evidence="3 4">KCTC 22672</strain>
    </source>
</reference>
<gene>
    <name evidence="3" type="ORF">A6F68_02251</name>
</gene>